<dbReference type="Proteomes" id="UP000058613">
    <property type="component" value="Chromosome"/>
</dbReference>
<dbReference type="KEGG" id="pdl:Pyrde_1116"/>
<evidence type="ECO:0000313" key="2">
    <source>
        <dbReference type="EMBL" id="OWJ55263.1"/>
    </source>
</evidence>
<evidence type="ECO:0000313" key="1">
    <source>
        <dbReference type="EMBL" id="ALL01164.1"/>
    </source>
</evidence>
<sequence>MAYVRRRLLDRKLKEMLLHRAREAGLDPADLAEWLYEEAGVKAQPNWRDVERKVLYSEEVTARELATYLISEGIEIDEKEWIEIVKRYSIGTTVPRLPAEEDKDVQEGKRDHS</sequence>
<protein>
    <submittedName>
        <fullName evidence="1">Uncharacterized protein</fullName>
    </submittedName>
</protein>
<gene>
    <name evidence="2" type="ORF">Pdsh_00060</name>
    <name evidence="1" type="ORF">Pyrde_1116</name>
</gene>
<keyword evidence="4" id="KW-1185">Reference proteome</keyword>
<name>A0A0P0N4Q4_9CREN</name>
<dbReference type="OrthoDB" id="14938at2157"/>
<dbReference type="AlphaFoldDB" id="A0A0P0N4Q4"/>
<proteinExistence type="predicted"/>
<organism evidence="1 3">
    <name type="scientific">Pyrodictium delaneyi</name>
    <dbReference type="NCBI Taxonomy" id="1273541"/>
    <lineage>
        <taxon>Archaea</taxon>
        <taxon>Thermoproteota</taxon>
        <taxon>Thermoprotei</taxon>
        <taxon>Desulfurococcales</taxon>
        <taxon>Pyrodictiaceae</taxon>
        <taxon>Pyrodictium</taxon>
    </lineage>
</organism>
<dbReference type="Proteomes" id="UP000196694">
    <property type="component" value="Unassembled WGS sequence"/>
</dbReference>
<reference evidence="2 4" key="2">
    <citation type="submission" date="2017-05" db="EMBL/GenBank/DDBJ databases">
        <title>The draft genome of the hyperthermophilic archaeon 'Pyrodictium delaneyi strain Hulk', an iron and nitrate reducer, reveals the capacity for sulfate reduction.</title>
        <authorList>
            <person name="Demey L.M."/>
            <person name="Miller C."/>
            <person name="Manzella M."/>
            <person name="Reguera G."/>
            <person name="Kashefi K."/>
        </authorList>
    </citation>
    <scope>NUCLEOTIDE SEQUENCE [LARGE SCALE GENOMIC DNA]</scope>
    <source>
        <strain evidence="2 4">Hulk</strain>
    </source>
</reference>
<dbReference type="GeneID" id="26099453"/>
<dbReference type="EMBL" id="CP013011">
    <property type="protein sequence ID" value="ALL01164.1"/>
    <property type="molecule type" value="Genomic_DNA"/>
</dbReference>
<evidence type="ECO:0000313" key="4">
    <source>
        <dbReference type="Proteomes" id="UP000196694"/>
    </source>
</evidence>
<reference evidence="1 3" key="1">
    <citation type="submission" date="2015-10" db="EMBL/GenBank/DDBJ databases">
        <title>Complete genome sequence of hyperthermophilic archaeon Pyrodictium delaneyi Su06.</title>
        <authorList>
            <person name="Jung J.-H."/>
            <person name="Lin J."/>
            <person name="Holden J.F."/>
            <person name="Park C.-S."/>
        </authorList>
    </citation>
    <scope>NUCLEOTIDE SEQUENCE [LARGE SCALE GENOMIC DNA]</scope>
    <source>
        <strain evidence="1 3">Su06</strain>
    </source>
</reference>
<dbReference type="EMBL" id="NCQP01000001">
    <property type="protein sequence ID" value="OWJ55263.1"/>
    <property type="molecule type" value="Genomic_DNA"/>
</dbReference>
<dbReference type="RefSeq" id="WP_055408942.1">
    <property type="nucleotide sequence ID" value="NZ_CP013011.1"/>
</dbReference>
<evidence type="ECO:0000313" key="3">
    <source>
        <dbReference type="Proteomes" id="UP000058613"/>
    </source>
</evidence>
<accession>A0A0P0N4Q4</accession>
<dbReference type="STRING" id="1273541.Pyrde_1116"/>